<name>A0ABN9A625_RANTA</name>
<organism evidence="2 3">
    <name type="scientific">Rangifer tarandus platyrhynchus</name>
    <name type="common">Svalbard reindeer</name>
    <dbReference type="NCBI Taxonomy" id="3082113"/>
    <lineage>
        <taxon>Eukaryota</taxon>
        <taxon>Metazoa</taxon>
        <taxon>Chordata</taxon>
        <taxon>Craniata</taxon>
        <taxon>Vertebrata</taxon>
        <taxon>Euteleostomi</taxon>
        <taxon>Mammalia</taxon>
        <taxon>Eutheria</taxon>
        <taxon>Laurasiatheria</taxon>
        <taxon>Artiodactyla</taxon>
        <taxon>Ruminantia</taxon>
        <taxon>Pecora</taxon>
        <taxon>Cervidae</taxon>
        <taxon>Odocoileinae</taxon>
        <taxon>Rangifer</taxon>
    </lineage>
</organism>
<evidence type="ECO:0000256" key="1">
    <source>
        <dbReference type="SAM" id="MobiDB-lite"/>
    </source>
</evidence>
<dbReference type="Proteomes" id="UP001176941">
    <property type="component" value="Chromosome X"/>
</dbReference>
<protein>
    <submittedName>
        <fullName evidence="2">Uncharacterized protein</fullName>
    </submittedName>
</protein>
<feature type="region of interest" description="Disordered" evidence="1">
    <location>
        <begin position="56"/>
        <end position="76"/>
    </location>
</feature>
<dbReference type="EMBL" id="OX460343">
    <property type="protein sequence ID" value="CAI9180372.1"/>
    <property type="molecule type" value="Genomic_DNA"/>
</dbReference>
<keyword evidence="3" id="KW-1185">Reference proteome</keyword>
<accession>A0ABN9A625</accession>
<reference evidence="2" key="1">
    <citation type="submission" date="2023-04" db="EMBL/GenBank/DDBJ databases">
        <authorList>
            <consortium name="ELIXIR-Norway"/>
        </authorList>
    </citation>
    <scope>NUCLEOTIDE SEQUENCE [LARGE SCALE GENOMIC DNA]</scope>
</reference>
<sequence>MALWPGMRSFTLPRSSERYSGVGWKEHELGQQPERLRTPDFAAVFRAELGEHVCSAPGKEDRAGAGRPPGPGRENPALALRRAAECGAYARPASRGLVSICPFCLRVKFAGENPVIRAQPLGGEHHPPPSPILTDGKNDSIGCVYAGRPLPLHNASARIEALGCRLASVYIRLEPKS</sequence>
<evidence type="ECO:0000313" key="2">
    <source>
        <dbReference type="EMBL" id="CAI9180372.1"/>
    </source>
</evidence>
<gene>
    <name evidence="2" type="ORF">MRATA1EN1_LOCUS29334</name>
</gene>
<evidence type="ECO:0000313" key="3">
    <source>
        <dbReference type="Proteomes" id="UP001176941"/>
    </source>
</evidence>
<proteinExistence type="predicted"/>